<comment type="caution">
    <text evidence="1">The sequence shown here is derived from an EMBL/GenBank/DDBJ whole genome shotgun (WGS) entry which is preliminary data.</text>
</comment>
<protein>
    <submittedName>
        <fullName evidence="1">Uncharacterized protein</fullName>
    </submittedName>
</protein>
<dbReference type="EMBL" id="BJWA01000010">
    <property type="protein sequence ID" value="GEL80513.1"/>
    <property type="molecule type" value="Genomic_DNA"/>
</dbReference>
<evidence type="ECO:0000313" key="1">
    <source>
        <dbReference type="EMBL" id="GEL80513.1"/>
    </source>
</evidence>
<accession>A0ABQ0VFA7</accession>
<dbReference type="RefSeq" id="WP_157811376.1">
    <property type="nucleotide sequence ID" value="NZ_BJWA01000010.1"/>
</dbReference>
<name>A0ABQ0VFA7_ENTMU</name>
<dbReference type="GeneID" id="61001251"/>
<dbReference type="Proteomes" id="UP000321175">
    <property type="component" value="Unassembled WGS sequence"/>
</dbReference>
<proteinExistence type="predicted"/>
<reference evidence="1 2" key="1">
    <citation type="submission" date="2019-07" db="EMBL/GenBank/DDBJ databases">
        <title>Whole genome shotgun sequence of Enterococcus mundtii NBRC 100490.</title>
        <authorList>
            <person name="Hosoyama A."/>
            <person name="Uohara A."/>
            <person name="Ohji S."/>
            <person name="Ichikawa N."/>
        </authorList>
    </citation>
    <scope>NUCLEOTIDE SEQUENCE [LARGE SCALE GENOMIC DNA]</scope>
    <source>
        <strain evidence="1 2">NBRC 100490</strain>
    </source>
</reference>
<sequence length="53" mass="6228">MNQKVPNIFERYGGNLSLKDTRKAEILSKNLDRNILILEKSIDHLLRGEAFWE</sequence>
<evidence type="ECO:0000313" key="2">
    <source>
        <dbReference type="Proteomes" id="UP000321175"/>
    </source>
</evidence>
<organism evidence="1 2">
    <name type="scientific">Enterococcus mundtii</name>
    <dbReference type="NCBI Taxonomy" id="53346"/>
    <lineage>
        <taxon>Bacteria</taxon>
        <taxon>Bacillati</taxon>
        <taxon>Bacillota</taxon>
        <taxon>Bacilli</taxon>
        <taxon>Lactobacillales</taxon>
        <taxon>Enterococcaceae</taxon>
        <taxon>Enterococcus</taxon>
    </lineage>
</organism>
<gene>
    <name evidence="1" type="ORF">EMU01_16570</name>
</gene>
<keyword evidence="2" id="KW-1185">Reference proteome</keyword>